<name>A0A444HFY2_9FLAO</name>
<evidence type="ECO:0008006" key="3">
    <source>
        <dbReference type="Google" id="ProtNLM"/>
    </source>
</evidence>
<dbReference type="Proteomes" id="UP000287527">
    <property type="component" value="Unassembled WGS sequence"/>
</dbReference>
<accession>A0A444HFY2</accession>
<evidence type="ECO:0000313" key="1">
    <source>
        <dbReference type="EMBL" id="RWX03895.1"/>
    </source>
</evidence>
<protein>
    <recommendedName>
        <fullName evidence="3">Nuclear transport factor 2 family protein</fullName>
    </recommendedName>
</protein>
<dbReference type="SUPFAM" id="SSF54427">
    <property type="entry name" value="NTF2-like"/>
    <property type="match status" value="1"/>
</dbReference>
<reference evidence="1 2" key="1">
    <citation type="submission" date="2019-01" db="EMBL/GenBank/DDBJ databases">
        <title>Flavobacterium sp. nov.,isolated from freshwater.</title>
        <authorList>
            <person name="Zhang R."/>
            <person name="Du Z.-J."/>
        </authorList>
    </citation>
    <scope>NUCLEOTIDE SEQUENCE [LARGE SCALE GENOMIC DNA]</scope>
    <source>
        <strain evidence="1 2">1E403</strain>
    </source>
</reference>
<proteinExistence type="predicted"/>
<dbReference type="EMBL" id="SBII01000001">
    <property type="protein sequence ID" value="RWX03895.1"/>
    <property type="molecule type" value="Genomic_DNA"/>
</dbReference>
<comment type="caution">
    <text evidence="1">The sequence shown here is derived from an EMBL/GenBank/DDBJ whole genome shotgun (WGS) entry which is preliminary data.</text>
</comment>
<evidence type="ECO:0000313" key="2">
    <source>
        <dbReference type="Proteomes" id="UP000287527"/>
    </source>
</evidence>
<organism evidence="1 2">
    <name type="scientific">Flavobacterium cerinum</name>
    <dbReference type="NCBI Taxonomy" id="2502784"/>
    <lineage>
        <taxon>Bacteria</taxon>
        <taxon>Pseudomonadati</taxon>
        <taxon>Bacteroidota</taxon>
        <taxon>Flavobacteriia</taxon>
        <taxon>Flavobacteriales</taxon>
        <taxon>Flavobacteriaceae</taxon>
        <taxon>Flavobacterium</taxon>
    </lineage>
</organism>
<dbReference type="Gene3D" id="3.10.450.50">
    <property type="match status" value="1"/>
</dbReference>
<dbReference type="AlphaFoldDB" id="A0A444HFY2"/>
<dbReference type="OrthoDB" id="8754772at2"/>
<gene>
    <name evidence="1" type="ORF">EPI11_00660</name>
</gene>
<dbReference type="InterPro" id="IPR032710">
    <property type="entry name" value="NTF2-like_dom_sf"/>
</dbReference>
<sequence>MTANNLNAQNRDFEKDVKTIEALIKASYEVVSGEKGAKRQWGRDDYLHHPKAVYSYFDRQKQEQSTMTLQEFHKETDDMVFDTAFYENEINREVRLFGNVAHVWSTYETRLEKGGKVERRGINSIQLIFENNRWYIISWTFCGETDKNTIPKTFDRN</sequence>
<keyword evidence="2" id="KW-1185">Reference proteome</keyword>